<dbReference type="PANTHER" id="PTHR11803">
    <property type="entry name" value="2-IMINOBUTANOATE/2-IMINOPROPANOATE DEAMINASE RIDA"/>
    <property type="match status" value="1"/>
</dbReference>
<dbReference type="EMBL" id="JAHLQN010000001">
    <property type="protein sequence ID" value="MBU5625357.1"/>
    <property type="molecule type" value="Genomic_DNA"/>
</dbReference>
<comment type="caution">
    <text evidence="2">The sequence shown here is derived from an EMBL/GenBank/DDBJ whole genome shotgun (WGS) entry which is preliminary data.</text>
</comment>
<organism evidence="2 3">
    <name type="scientific">Dysosmobacter acutus</name>
    <dbReference type="NCBI Taxonomy" id="2841504"/>
    <lineage>
        <taxon>Bacteria</taxon>
        <taxon>Bacillati</taxon>
        <taxon>Bacillota</taxon>
        <taxon>Clostridia</taxon>
        <taxon>Eubacteriales</taxon>
        <taxon>Oscillospiraceae</taxon>
        <taxon>Dysosmobacter</taxon>
    </lineage>
</organism>
<evidence type="ECO:0000313" key="3">
    <source>
        <dbReference type="Proteomes" id="UP000787672"/>
    </source>
</evidence>
<dbReference type="Proteomes" id="UP000787672">
    <property type="component" value="Unassembled WGS sequence"/>
</dbReference>
<dbReference type="PANTHER" id="PTHR11803:SF58">
    <property type="entry name" value="PROTEIN HMF1-RELATED"/>
    <property type="match status" value="1"/>
</dbReference>
<dbReference type="CDD" id="cd00448">
    <property type="entry name" value="YjgF_YER057c_UK114_family"/>
    <property type="match status" value="1"/>
</dbReference>
<dbReference type="Pfam" id="PF01042">
    <property type="entry name" value="Ribonuc_L-PSP"/>
    <property type="match status" value="1"/>
</dbReference>
<protein>
    <submittedName>
        <fullName evidence="2">RidA family protein</fullName>
    </submittedName>
</protein>
<evidence type="ECO:0000313" key="2">
    <source>
        <dbReference type="EMBL" id="MBU5625357.1"/>
    </source>
</evidence>
<comment type="similarity">
    <text evidence="1">Belongs to the RutC family.</text>
</comment>
<gene>
    <name evidence="2" type="ORF">KQI82_00210</name>
</gene>
<dbReference type="RefSeq" id="WP_216557030.1">
    <property type="nucleotide sequence ID" value="NZ_JAHLQN010000001.1"/>
</dbReference>
<accession>A0ABS6F6Y9</accession>
<sequence length="122" mass="12978">MKQFIPPKKEGSPFSMCVWAGNTLYISGKVGIDPSTGTIPDSAEEQTRFAISGLSSVLEEQGCTLADVVKITAILTDQKDIAPFNKVYCEQFAKNPPARTLMVVGALAGKATVELDAVAVKD</sequence>
<keyword evidence="3" id="KW-1185">Reference proteome</keyword>
<proteinExistence type="inferred from homology"/>
<reference evidence="2 3" key="1">
    <citation type="submission" date="2021-06" db="EMBL/GenBank/DDBJ databases">
        <authorList>
            <person name="Sun Q."/>
            <person name="Li D."/>
        </authorList>
    </citation>
    <scope>NUCLEOTIDE SEQUENCE [LARGE SCALE GENOMIC DNA]</scope>
    <source>
        <strain evidence="2 3">MSJ-2</strain>
    </source>
</reference>
<dbReference type="InterPro" id="IPR006175">
    <property type="entry name" value="YjgF/YER057c/UK114"/>
</dbReference>
<evidence type="ECO:0000256" key="1">
    <source>
        <dbReference type="ARBA" id="ARBA00010552"/>
    </source>
</evidence>
<name>A0ABS6F6Y9_9FIRM</name>